<evidence type="ECO:0000313" key="1">
    <source>
        <dbReference type="EMBL" id="WWP21435.1"/>
    </source>
</evidence>
<organism evidence="1 2">
    <name type="scientific">Paenibacillus amylolyticus</name>
    <dbReference type="NCBI Taxonomy" id="1451"/>
    <lineage>
        <taxon>Bacteria</taxon>
        <taxon>Bacillati</taxon>
        <taxon>Bacillota</taxon>
        <taxon>Bacilli</taxon>
        <taxon>Bacillales</taxon>
        <taxon>Paenibacillaceae</taxon>
        <taxon>Paenibacillus</taxon>
    </lineage>
</organism>
<dbReference type="EMBL" id="CP145892">
    <property type="protein sequence ID" value="WWP21435.1"/>
    <property type="molecule type" value="Genomic_DNA"/>
</dbReference>
<evidence type="ECO:0000313" key="2">
    <source>
        <dbReference type="Proteomes" id="UP001364764"/>
    </source>
</evidence>
<dbReference type="GeneID" id="93474673"/>
<gene>
    <name evidence="1" type="ORF">V6668_04370</name>
</gene>
<name>A0ABD8AV59_PAEAM</name>
<reference evidence="1 2" key="1">
    <citation type="submission" date="2024-02" db="EMBL/GenBank/DDBJ databases">
        <title>Complete sequences of two Paenibacillus sp. strains and one Lysinibacillus strain isolated from the environment on STAA medium highlight biotechnological potential.</title>
        <authorList>
            <person name="Attere S.A."/>
            <person name="Piche L.C."/>
            <person name="Intertaglia L."/>
            <person name="Lami R."/>
            <person name="Charette S.J."/>
            <person name="Vincent A.T."/>
        </authorList>
    </citation>
    <scope>NUCLEOTIDE SEQUENCE [LARGE SCALE GENOMIC DNA]</scope>
    <source>
        <strain evidence="1 2">Y5S-7</strain>
    </source>
</reference>
<sequence>MAKNVLKLGDPVISTYTSYGTLTSVMNEDLWPWIFNNFIQIRYAHGWGIFSFDSHQFLLSTCPGISFYNLPQEIVISKWGTSLKQVITEAIDMGYYLYIYADRYYIACTDYYQKEHLMHELLVYGYDLDQNLIYIADNLDDGKFIQSVCSLDELEKGYWTMSNEYSFWTEVRFLKPIQNINYAIHVEQIITAMENYLNSSETYDLVRDQKYDFGMQAIQRIFTDIEQAALVGEALDSRVFHLLYEHKLLMELRLSYLMEKSIIERDSTFMELSTILKQDYFKLRNIVLKYNITRDASTLSKISERLQQNLTKEKAFISTFITRLQQVKSMA</sequence>
<evidence type="ECO:0008006" key="3">
    <source>
        <dbReference type="Google" id="ProtNLM"/>
    </source>
</evidence>
<dbReference type="AlphaFoldDB" id="A0ABD8AV59"/>
<accession>A0ABD8AV59</accession>
<dbReference type="RefSeq" id="WP_338707787.1">
    <property type="nucleotide sequence ID" value="NZ_CP145892.1"/>
</dbReference>
<dbReference type="Proteomes" id="UP001364764">
    <property type="component" value="Chromosome"/>
</dbReference>
<protein>
    <recommendedName>
        <fullName evidence="3">Butirosin biosynthesis protein H N-terminal domain-containing protein</fullName>
    </recommendedName>
</protein>
<proteinExistence type="predicted"/>